<dbReference type="SUPFAM" id="SSF47807">
    <property type="entry name" value="5' to 3' exonuclease, C-terminal subdomain"/>
    <property type="match status" value="1"/>
</dbReference>
<evidence type="ECO:0000313" key="6">
    <source>
        <dbReference type="Proteomes" id="UP000034543"/>
    </source>
</evidence>
<dbReference type="CDD" id="cd09898">
    <property type="entry name" value="H3TH_53EXO"/>
    <property type="match status" value="1"/>
</dbReference>
<evidence type="ECO:0000256" key="1">
    <source>
        <dbReference type="ARBA" id="ARBA00022722"/>
    </source>
</evidence>
<keyword evidence="3" id="KW-0238">DNA-binding</keyword>
<keyword evidence="2" id="KW-0378">Hydrolase</keyword>
<dbReference type="InterPro" id="IPR036279">
    <property type="entry name" value="5-3_exonuclease_C_sf"/>
</dbReference>
<evidence type="ECO:0000259" key="4">
    <source>
        <dbReference type="SMART" id="SM00475"/>
    </source>
</evidence>
<dbReference type="InterPro" id="IPR002421">
    <property type="entry name" value="5-3_exonuclease"/>
</dbReference>
<dbReference type="InterPro" id="IPR008918">
    <property type="entry name" value="HhH2"/>
</dbReference>
<dbReference type="SMART" id="SM00475">
    <property type="entry name" value="53EXOc"/>
    <property type="match status" value="1"/>
</dbReference>
<dbReference type="Gene3D" id="3.40.50.1010">
    <property type="entry name" value="5'-nuclease"/>
    <property type="match status" value="1"/>
</dbReference>
<keyword evidence="1" id="KW-0540">Nuclease</keyword>
<gene>
    <name evidence="5" type="ORF">UV59_C0002G0028</name>
</gene>
<feature type="domain" description="5'-3' exonuclease" evidence="4">
    <location>
        <begin position="2"/>
        <end position="271"/>
    </location>
</feature>
<dbReference type="PATRIC" id="fig|1618436.3.peg.113"/>
<dbReference type="AlphaFoldDB" id="A0A0G1FH48"/>
<dbReference type="SUPFAM" id="SSF88723">
    <property type="entry name" value="PIN domain-like"/>
    <property type="match status" value="1"/>
</dbReference>
<dbReference type="InterPro" id="IPR029060">
    <property type="entry name" value="PIN-like_dom_sf"/>
</dbReference>
<comment type="caution">
    <text evidence="5">The sequence shown here is derived from an EMBL/GenBank/DDBJ whole genome shotgun (WGS) entry which is preliminary data.</text>
</comment>
<dbReference type="InterPro" id="IPR020045">
    <property type="entry name" value="DNA_polI_H3TH"/>
</dbReference>
<dbReference type="Proteomes" id="UP000034543">
    <property type="component" value="Unassembled WGS sequence"/>
</dbReference>
<dbReference type="GO" id="GO:0008409">
    <property type="term" value="F:5'-3' exonuclease activity"/>
    <property type="evidence" value="ECO:0007669"/>
    <property type="project" value="InterPro"/>
</dbReference>
<dbReference type="PANTHER" id="PTHR42646">
    <property type="entry name" value="FLAP ENDONUCLEASE XNI"/>
    <property type="match status" value="1"/>
</dbReference>
<dbReference type="SMART" id="SM00279">
    <property type="entry name" value="HhH2"/>
    <property type="match status" value="1"/>
</dbReference>
<dbReference type="EMBL" id="LCFB01000002">
    <property type="protein sequence ID" value="KKS86153.1"/>
    <property type="molecule type" value="Genomic_DNA"/>
</dbReference>
<dbReference type="Gene3D" id="1.10.150.20">
    <property type="entry name" value="5' to 3' exonuclease, C-terminal subdomain"/>
    <property type="match status" value="1"/>
</dbReference>
<dbReference type="STRING" id="1618436.UV59_C0002G0028"/>
<dbReference type="FunFam" id="1.10.150.20:FF:000003">
    <property type="entry name" value="DNA polymerase I"/>
    <property type="match status" value="1"/>
</dbReference>
<dbReference type="Pfam" id="PF02739">
    <property type="entry name" value="5_3_exonuc_N"/>
    <property type="match status" value="1"/>
</dbReference>
<dbReference type="GO" id="GO:0033567">
    <property type="term" value="P:DNA replication, Okazaki fragment processing"/>
    <property type="evidence" value="ECO:0007669"/>
    <property type="project" value="InterPro"/>
</dbReference>
<evidence type="ECO:0000256" key="2">
    <source>
        <dbReference type="ARBA" id="ARBA00022801"/>
    </source>
</evidence>
<proteinExistence type="predicted"/>
<dbReference type="Pfam" id="PF01367">
    <property type="entry name" value="5_3_exonuc"/>
    <property type="match status" value="1"/>
</dbReference>
<dbReference type="GO" id="GO:0017108">
    <property type="term" value="F:5'-flap endonuclease activity"/>
    <property type="evidence" value="ECO:0007669"/>
    <property type="project" value="InterPro"/>
</dbReference>
<evidence type="ECO:0000313" key="5">
    <source>
        <dbReference type="EMBL" id="KKS86153.1"/>
    </source>
</evidence>
<dbReference type="InterPro" id="IPR038969">
    <property type="entry name" value="FEN"/>
</dbReference>
<protein>
    <submittedName>
        <fullName evidence="5">Polymerase protein</fullName>
    </submittedName>
</protein>
<name>A0A0G1FH48_9BACT</name>
<organism evidence="5 6">
    <name type="scientific">Candidatus Gottesmanbacteria bacterium GW2011_GWA1_43_11</name>
    <dbReference type="NCBI Taxonomy" id="1618436"/>
    <lineage>
        <taxon>Bacteria</taxon>
        <taxon>Candidatus Gottesmaniibacteriota</taxon>
    </lineage>
</organism>
<accession>A0A0G1FH48</accession>
<dbReference type="CDD" id="cd09859">
    <property type="entry name" value="PIN_53EXO"/>
    <property type="match status" value="1"/>
</dbReference>
<evidence type="ECO:0000256" key="3">
    <source>
        <dbReference type="ARBA" id="ARBA00023125"/>
    </source>
</evidence>
<sequence>MSRLVLIDGNAILHRAFHALPAMTNSKGQETNAVYGFVSMLFNVIKELKPTHLAIAFDRPKPTFRKELFVAYQAHRPKMDESLVDQVILVHKVIAAMEIPIYEKDGYEADDVLGSITKQIQIPNSKFQKESGKIDEAVIVTGDRDLLQLVNHHVKLFMPVKGLSEAKLFGEKEAETRMGVPPGQIADLKGLTGDSSDNYPGVAGIGPKTAVALLKEFGSVENIYKNLDKITNNRVIEKLVKDKDNALMSHKLATVVTDVPIEFDHKNAELHDLATRKAVELFSELEFKTLLKRLLNLNSKQSEPAKSAKVAIKKDDQLGLF</sequence>
<dbReference type="PANTHER" id="PTHR42646:SF2">
    <property type="entry name" value="5'-3' EXONUCLEASE FAMILY PROTEIN"/>
    <property type="match status" value="1"/>
</dbReference>
<dbReference type="InterPro" id="IPR020046">
    <property type="entry name" value="5-3_exonucl_a-hlix_arch_N"/>
</dbReference>
<dbReference type="GO" id="GO:0003677">
    <property type="term" value="F:DNA binding"/>
    <property type="evidence" value="ECO:0007669"/>
    <property type="project" value="UniProtKB-KW"/>
</dbReference>
<reference evidence="5 6" key="1">
    <citation type="journal article" date="2015" name="Nature">
        <title>rRNA introns, odd ribosomes, and small enigmatic genomes across a large radiation of phyla.</title>
        <authorList>
            <person name="Brown C.T."/>
            <person name="Hug L.A."/>
            <person name="Thomas B.C."/>
            <person name="Sharon I."/>
            <person name="Castelle C.J."/>
            <person name="Singh A."/>
            <person name="Wilkins M.J."/>
            <person name="Williams K.H."/>
            <person name="Banfield J.F."/>
        </authorList>
    </citation>
    <scope>NUCLEOTIDE SEQUENCE [LARGE SCALE GENOMIC DNA]</scope>
</reference>